<dbReference type="AlphaFoldDB" id="A0A9K3LL83"/>
<protein>
    <submittedName>
        <fullName evidence="2">Uncharacterized protein</fullName>
    </submittedName>
</protein>
<evidence type="ECO:0000313" key="2">
    <source>
        <dbReference type="EMBL" id="KAG7362841.1"/>
    </source>
</evidence>
<dbReference type="Proteomes" id="UP000693970">
    <property type="component" value="Unassembled WGS sequence"/>
</dbReference>
<feature type="region of interest" description="Disordered" evidence="1">
    <location>
        <begin position="199"/>
        <end position="251"/>
    </location>
</feature>
<evidence type="ECO:0000256" key="1">
    <source>
        <dbReference type="SAM" id="MobiDB-lite"/>
    </source>
</evidence>
<sequence length="498" mass="53302">MVSPTTGPTGDDESPSCRDGSYDLAIRMQRQHQHNCQWDEEAQNMSAEASFISQRLVTIRSQLVTISDKTSSAASAAGNDVTEEEMQMAVEAQNIMKRLGEIKARLSKKKKKLSQSPLVNTSNSSSLGLASITEAGHEEMLVEGSFPVLNRPFSVLPSAVSLGTTPCLSSSFSTHQGFLNVTPVPSSSASTVQELVRAATPISKSPEGGNQLKPQLSTEERDGAPSSLSDTEATSMDFTPPKGDSPDLPPEGQFFYSKSGAFLYPPIHNISRSSTLSDSFITGEDDSKVFPFEHQSLKVSPWGRGTPGRLDHGIGVIVKPLRSMPSLEPIVSLDTSSSSELSPIPPADDTSVNAFDYDLTKHQCPVTAAGVTPSLLDDTLLDTSSIEDPFEASKQDNVIGAIENSDGTASRSSTKSFSFPSTSCEEGSIMDLFACGSKDVDYLHDPSLGTPGRKSTLKDKQNACCNDKVAPCDHPLGQDYYSVGAFLRSLRYHGAWTG</sequence>
<evidence type="ECO:0000313" key="3">
    <source>
        <dbReference type="Proteomes" id="UP000693970"/>
    </source>
</evidence>
<accession>A0A9K3LL83</accession>
<organism evidence="2 3">
    <name type="scientific">Nitzschia inconspicua</name>
    <dbReference type="NCBI Taxonomy" id="303405"/>
    <lineage>
        <taxon>Eukaryota</taxon>
        <taxon>Sar</taxon>
        <taxon>Stramenopiles</taxon>
        <taxon>Ochrophyta</taxon>
        <taxon>Bacillariophyta</taxon>
        <taxon>Bacillariophyceae</taxon>
        <taxon>Bacillariophycidae</taxon>
        <taxon>Bacillariales</taxon>
        <taxon>Bacillariaceae</taxon>
        <taxon>Nitzschia</taxon>
    </lineage>
</organism>
<name>A0A9K3LL83_9STRA</name>
<comment type="caution">
    <text evidence="2">The sequence shown here is derived from an EMBL/GenBank/DDBJ whole genome shotgun (WGS) entry which is preliminary data.</text>
</comment>
<keyword evidence="3" id="KW-1185">Reference proteome</keyword>
<reference evidence="2" key="1">
    <citation type="journal article" date="2021" name="Sci. Rep.">
        <title>Diploid genomic architecture of Nitzschia inconspicua, an elite biomass production diatom.</title>
        <authorList>
            <person name="Oliver A."/>
            <person name="Podell S."/>
            <person name="Pinowska A."/>
            <person name="Traller J.C."/>
            <person name="Smith S.R."/>
            <person name="McClure R."/>
            <person name="Beliaev A."/>
            <person name="Bohutskyi P."/>
            <person name="Hill E.A."/>
            <person name="Rabines A."/>
            <person name="Zheng H."/>
            <person name="Allen L.Z."/>
            <person name="Kuo A."/>
            <person name="Grigoriev I.V."/>
            <person name="Allen A.E."/>
            <person name="Hazlebeck D."/>
            <person name="Allen E.E."/>
        </authorList>
    </citation>
    <scope>NUCLEOTIDE SEQUENCE</scope>
    <source>
        <strain evidence="2">Hildebrandi</strain>
    </source>
</reference>
<proteinExistence type="predicted"/>
<gene>
    <name evidence="2" type="ORF">IV203_026201</name>
</gene>
<feature type="compositionally biased region" description="Polar residues" evidence="1">
    <location>
        <begin position="226"/>
        <end position="237"/>
    </location>
</feature>
<reference evidence="2" key="2">
    <citation type="submission" date="2021-04" db="EMBL/GenBank/DDBJ databases">
        <authorList>
            <person name="Podell S."/>
        </authorList>
    </citation>
    <scope>NUCLEOTIDE SEQUENCE</scope>
    <source>
        <strain evidence="2">Hildebrandi</strain>
    </source>
</reference>
<dbReference type="EMBL" id="JAGRRH010000010">
    <property type="protein sequence ID" value="KAG7362841.1"/>
    <property type="molecule type" value="Genomic_DNA"/>
</dbReference>
<feature type="region of interest" description="Disordered" evidence="1">
    <location>
        <begin position="1"/>
        <end position="20"/>
    </location>
</feature>